<dbReference type="OrthoDB" id="1917218at2759"/>
<evidence type="ECO:0000313" key="2">
    <source>
        <dbReference type="EMBL" id="GFZ05754.1"/>
    </source>
</evidence>
<evidence type="ECO:0000256" key="1">
    <source>
        <dbReference type="SAM" id="MobiDB-lite"/>
    </source>
</evidence>
<gene>
    <name evidence="2" type="ORF">Acr_17g0013260</name>
</gene>
<feature type="compositionally biased region" description="Low complexity" evidence="1">
    <location>
        <begin position="74"/>
        <end position="96"/>
    </location>
</feature>
<name>A0A7J0G4N2_9ERIC</name>
<dbReference type="Proteomes" id="UP000585474">
    <property type="component" value="Unassembled WGS sequence"/>
</dbReference>
<organism evidence="2 3">
    <name type="scientific">Actinidia rufa</name>
    <dbReference type="NCBI Taxonomy" id="165716"/>
    <lineage>
        <taxon>Eukaryota</taxon>
        <taxon>Viridiplantae</taxon>
        <taxon>Streptophyta</taxon>
        <taxon>Embryophyta</taxon>
        <taxon>Tracheophyta</taxon>
        <taxon>Spermatophyta</taxon>
        <taxon>Magnoliopsida</taxon>
        <taxon>eudicotyledons</taxon>
        <taxon>Gunneridae</taxon>
        <taxon>Pentapetalae</taxon>
        <taxon>asterids</taxon>
        <taxon>Ericales</taxon>
        <taxon>Actinidiaceae</taxon>
        <taxon>Actinidia</taxon>
    </lineage>
</organism>
<keyword evidence="3" id="KW-1185">Reference proteome</keyword>
<protein>
    <submittedName>
        <fullName evidence="2">Uncharacterized protein</fullName>
    </submittedName>
</protein>
<proteinExistence type="predicted"/>
<feature type="region of interest" description="Disordered" evidence="1">
    <location>
        <begin position="63"/>
        <end position="102"/>
    </location>
</feature>
<dbReference type="GO" id="GO:0005886">
    <property type="term" value="C:plasma membrane"/>
    <property type="evidence" value="ECO:0007669"/>
    <property type="project" value="InterPro"/>
</dbReference>
<dbReference type="GO" id="GO:0019210">
    <property type="term" value="F:kinase inhibitor activity"/>
    <property type="evidence" value="ECO:0007669"/>
    <property type="project" value="InterPro"/>
</dbReference>
<dbReference type="InterPro" id="IPR039620">
    <property type="entry name" value="BKI1/MAKR1/3/4"/>
</dbReference>
<sequence>MENNPRRKNSFGDKFSFPIQVNHDFEFGCLTPGSPNSPADHLFFNGQLLPHAFPFQPVTRLASRTSSTGRSKDSLLSSRSNSKSSSTSARTSTSTDSTERRSVLLHHQPKQLVMSEKKQAVLVGQYGGFQRWQFITVAMSHQVSRRRKAEIPMKKAGDQSCESSWFGRRFLRWFVGACKECHAIRPSTRDGVARGNIELQ</sequence>
<dbReference type="PANTHER" id="PTHR33312:SF35">
    <property type="entry name" value="TPRXL"/>
    <property type="match status" value="1"/>
</dbReference>
<dbReference type="PANTHER" id="PTHR33312">
    <property type="entry name" value="MEMBRANE-ASSOCIATED KINASE REGULATOR 4-RELATED"/>
    <property type="match status" value="1"/>
</dbReference>
<dbReference type="AlphaFoldDB" id="A0A7J0G4N2"/>
<evidence type="ECO:0000313" key="3">
    <source>
        <dbReference type="Proteomes" id="UP000585474"/>
    </source>
</evidence>
<dbReference type="EMBL" id="BJWL01000017">
    <property type="protein sequence ID" value="GFZ05754.1"/>
    <property type="molecule type" value="Genomic_DNA"/>
</dbReference>
<accession>A0A7J0G4N2</accession>
<comment type="caution">
    <text evidence="2">The sequence shown here is derived from an EMBL/GenBank/DDBJ whole genome shotgun (WGS) entry which is preliminary data.</text>
</comment>
<reference evidence="2 3" key="1">
    <citation type="submission" date="2019-07" db="EMBL/GenBank/DDBJ databases">
        <title>De Novo Assembly of kiwifruit Actinidia rufa.</title>
        <authorList>
            <person name="Sugita-Konishi S."/>
            <person name="Sato K."/>
            <person name="Mori E."/>
            <person name="Abe Y."/>
            <person name="Kisaki G."/>
            <person name="Hamano K."/>
            <person name="Suezawa K."/>
            <person name="Otani M."/>
            <person name="Fukuda T."/>
            <person name="Manabe T."/>
            <person name="Gomi K."/>
            <person name="Tabuchi M."/>
            <person name="Akimitsu K."/>
            <person name="Kataoka I."/>
        </authorList>
    </citation>
    <scope>NUCLEOTIDE SEQUENCE [LARGE SCALE GENOMIC DNA]</scope>
    <source>
        <strain evidence="3">cv. Fuchu</strain>
    </source>
</reference>